<evidence type="ECO:0008006" key="4">
    <source>
        <dbReference type="Google" id="ProtNLM"/>
    </source>
</evidence>
<name>A0ABP5H3I9_9ACTN</name>
<keyword evidence="1" id="KW-0472">Membrane</keyword>
<sequence length="687" mass="71218">MGSGAVTGERERDRGGAYARAARLIYLTEYGSGARAALVTAHRLAARAVRETDAAAVTSTAADTDSTAATDSTVATAATAVTDGTAGAAPDPVPAPDPVAAAARLVLADPGDPWRHWGRLGADIRPAEPTPEQRDVLARLDVLKRPRRVAVLRHLLEGTPLPATAPTPAEVEQARTGLDLVCDDRPETEIRALLLGPELDPTRVPVVAADAIVRRRRRGRRRWAALAVLVLAAGAGVWWYGVRTPPLGAAADDPVVKGAPTANDVGLNAWTARGELLGDAALLRRAARAWHQADRPALPAGHKPAVLFAGRVRGITVVVMDDHGIPWTGYEGMDVAVYLEGVKGKNLGLPFPFDADHLVTVNSGGGDPAAAGGIRLFGSGVFGVDPILLPPGASEVRTGPLDGAAASWAPARPDARGVLEVPVPRADPQHADTGQWSPSGGIRYTLPDGFVTLTDGGPVTVQETFYDRAPLLPIIKSLRQSGSAGVSGGGAALSAGELSAGDWCAARKQAEFRTEGDSQAEWIELADVATGPLPGGGVGYLIRRTVRAWDTGQDYTDSALLAMPDGTCASADMPAAGAVSAFVDRRRYSADADLSDNAFMTVPAVAAAVWDAPDHQSYLVVAGGPQVARLKVVGPVAGQAEGRWLVIPLPQGYGPEAAELNSVEAFDAAGHMCGVEQASAPNGKSYC</sequence>
<reference evidence="3" key="1">
    <citation type="journal article" date="2019" name="Int. J. Syst. Evol. Microbiol.">
        <title>The Global Catalogue of Microorganisms (GCM) 10K type strain sequencing project: providing services to taxonomists for standard genome sequencing and annotation.</title>
        <authorList>
            <consortium name="The Broad Institute Genomics Platform"/>
            <consortium name="The Broad Institute Genome Sequencing Center for Infectious Disease"/>
            <person name="Wu L."/>
            <person name="Ma J."/>
        </authorList>
    </citation>
    <scope>NUCLEOTIDE SEQUENCE [LARGE SCALE GENOMIC DNA]</scope>
    <source>
        <strain evidence="3">JCM 16014</strain>
    </source>
</reference>
<proteinExistence type="predicted"/>
<keyword evidence="3" id="KW-1185">Reference proteome</keyword>
<keyword evidence="1" id="KW-0812">Transmembrane</keyword>
<accession>A0ABP5H3I9</accession>
<organism evidence="2 3">
    <name type="scientific">Catenulispora yoronensis</name>
    <dbReference type="NCBI Taxonomy" id="450799"/>
    <lineage>
        <taxon>Bacteria</taxon>
        <taxon>Bacillati</taxon>
        <taxon>Actinomycetota</taxon>
        <taxon>Actinomycetes</taxon>
        <taxon>Catenulisporales</taxon>
        <taxon>Catenulisporaceae</taxon>
        <taxon>Catenulispora</taxon>
    </lineage>
</organism>
<protein>
    <recommendedName>
        <fullName evidence="4">DNA-directed RNA polymerase specialized sigma24 family protein</fullName>
    </recommendedName>
</protein>
<feature type="transmembrane region" description="Helical" evidence="1">
    <location>
        <begin position="223"/>
        <end position="241"/>
    </location>
</feature>
<gene>
    <name evidence="2" type="ORF">GCM10009839_81830</name>
</gene>
<dbReference type="Proteomes" id="UP001500751">
    <property type="component" value="Unassembled WGS sequence"/>
</dbReference>
<evidence type="ECO:0000313" key="2">
    <source>
        <dbReference type="EMBL" id="GAA2059230.1"/>
    </source>
</evidence>
<dbReference type="EMBL" id="BAAAQN010000074">
    <property type="protein sequence ID" value="GAA2059230.1"/>
    <property type="molecule type" value="Genomic_DNA"/>
</dbReference>
<evidence type="ECO:0000256" key="1">
    <source>
        <dbReference type="SAM" id="Phobius"/>
    </source>
</evidence>
<evidence type="ECO:0000313" key="3">
    <source>
        <dbReference type="Proteomes" id="UP001500751"/>
    </source>
</evidence>
<keyword evidence="1" id="KW-1133">Transmembrane helix</keyword>
<comment type="caution">
    <text evidence="2">The sequence shown here is derived from an EMBL/GenBank/DDBJ whole genome shotgun (WGS) entry which is preliminary data.</text>
</comment>